<sequence length="223" mass="24481">MMTNSKAAKTRVDKDFNVNGFWYVYDRPNGKIVGKIAENTPAGVIMRTDTGTLVNGEANNWVYLKLFVPIGTYAYAYMKETTLFEVVPKYTFTIQSGRKNVNVRDLPNQTTSKVLKKLNGGQIVGKSNGDKVNGFILFELATGGIGFVSENYVTTVSTERTDPEVPKPADPADKTTTEKSGTWISNFFGDANKQAVKYSLLGAGVLLLGLLIGSRFKKKKKNA</sequence>
<proteinExistence type="predicted"/>
<dbReference type="KEGG" id="rsi:Runsl_1244"/>
<accession>A0A7U3ZI57</accession>
<reference evidence="4" key="1">
    <citation type="submission" date="2011-06" db="EMBL/GenBank/DDBJ databases">
        <title>The complete genome of chromosome of Runella slithyformis DSM 19594.</title>
        <authorList>
            <consortium name="US DOE Joint Genome Institute (JGI-PGF)"/>
            <person name="Lucas S."/>
            <person name="Han J."/>
            <person name="Lapidus A."/>
            <person name="Bruce D."/>
            <person name="Goodwin L."/>
            <person name="Pitluck S."/>
            <person name="Peters L."/>
            <person name="Kyrpides N."/>
            <person name="Mavromatis K."/>
            <person name="Ivanova N."/>
            <person name="Ovchinnikova G."/>
            <person name="Zhang X."/>
            <person name="Misra M."/>
            <person name="Detter J.C."/>
            <person name="Tapia R."/>
            <person name="Han C."/>
            <person name="Land M."/>
            <person name="Hauser L."/>
            <person name="Markowitz V."/>
            <person name="Cheng J.-F."/>
            <person name="Hugenholtz P."/>
            <person name="Woyke T."/>
            <person name="Wu D."/>
            <person name="Tindall B."/>
            <person name="Faehrich R."/>
            <person name="Brambilla E."/>
            <person name="Klenk H.-P."/>
            <person name="Eisen J.A."/>
        </authorList>
    </citation>
    <scope>NUCLEOTIDE SEQUENCE [LARGE SCALE GENOMIC DNA]</scope>
    <source>
        <strain evidence="4">ATCC 29530 / DSM 19594 / LMG 11500 / NCIMB 11436 / LSU 4</strain>
    </source>
</reference>
<name>A0A7U3ZI57_RUNSL</name>
<protein>
    <submittedName>
        <fullName evidence="3">SH3 type 3 domain protein</fullName>
    </submittedName>
</protein>
<evidence type="ECO:0000256" key="2">
    <source>
        <dbReference type="SAM" id="Phobius"/>
    </source>
</evidence>
<evidence type="ECO:0000256" key="1">
    <source>
        <dbReference type="SAM" id="MobiDB-lite"/>
    </source>
</evidence>
<feature type="region of interest" description="Disordered" evidence="1">
    <location>
        <begin position="158"/>
        <end position="177"/>
    </location>
</feature>
<dbReference type="EMBL" id="CP002859">
    <property type="protein sequence ID" value="AEI47671.1"/>
    <property type="molecule type" value="Genomic_DNA"/>
</dbReference>
<evidence type="ECO:0000313" key="3">
    <source>
        <dbReference type="EMBL" id="AEI47671.1"/>
    </source>
</evidence>
<feature type="transmembrane region" description="Helical" evidence="2">
    <location>
        <begin position="195"/>
        <end position="213"/>
    </location>
</feature>
<dbReference type="RefSeq" id="WP_013926990.1">
    <property type="nucleotide sequence ID" value="NC_015703.1"/>
</dbReference>
<reference evidence="3 4" key="2">
    <citation type="journal article" date="2012" name="Stand. Genomic Sci.">
        <title>Complete genome sequence of the aquatic bacterium Runella slithyformis type strain (LSU 4(T)).</title>
        <authorList>
            <person name="Copeland A."/>
            <person name="Zhang X."/>
            <person name="Misra M."/>
            <person name="Lapidus A."/>
            <person name="Nolan M."/>
            <person name="Lucas S."/>
            <person name="Deshpande S."/>
            <person name="Cheng J.F."/>
            <person name="Tapia R."/>
            <person name="Goodwin L.A."/>
            <person name="Pitluck S."/>
            <person name="Liolios K."/>
            <person name="Pagani I."/>
            <person name="Ivanova N."/>
            <person name="Mikhailova N."/>
            <person name="Pati A."/>
            <person name="Chen A."/>
            <person name="Palaniappan K."/>
            <person name="Land M."/>
            <person name="Hauser L."/>
            <person name="Pan C."/>
            <person name="Jeffries C.D."/>
            <person name="Detter J.C."/>
            <person name="Brambilla E.M."/>
            <person name="Rohde M."/>
            <person name="Djao O.D."/>
            <person name="Goker M."/>
            <person name="Sikorski J."/>
            <person name="Tindall B.J."/>
            <person name="Woyke T."/>
            <person name="Bristow J."/>
            <person name="Eisen J.A."/>
            <person name="Markowitz V."/>
            <person name="Hugenholtz P."/>
            <person name="Kyrpides N.C."/>
            <person name="Klenk H.P."/>
            <person name="Mavromatis K."/>
        </authorList>
    </citation>
    <scope>NUCLEOTIDE SEQUENCE [LARGE SCALE GENOMIC DNA]</scope>
    <source>
        <strain evidence="4">ATCC 29530 / DSM 19594 / LMG 11500 / NCIMB 11436 / LSU 4</strain>
    </source>
</reference>
<dbReference type="AlphaFoldDB" id="A0A7U3ZI57"/>
<dbReference type="Proteomes" id="UP000000493">
    <property type="component" value="Chromosome"/>
</dbReference>
<feature type="compositionally biased region" description="Basic and acidic residues" evidence="1">
    <location>
        <begin position="159"/>
        <end position="177"/>
    </location>
</feature>
<keyword evidence="4" id="KW-1185">Reference proteome</keyword>
<evidence type="ECO:0000313" key="4">
    <source>
        <dbReference type="Proteomes" id="UP000000493"/>
    </source>
</evidence>
<keyword evidence="2" id="KW-0472">Membrane</keyword>
<keyword evidence="2" id="KW-0812">Transmembrane</keyword>
<keyword evidence="2" id="KW-1133">Transmembrane helix</keyword>
<organism evidence="3 4">
    <name type="scientific">Runella slithyformis (strain ATCC 29530 / DSM 19594 / LMG 11500 / NCIMB 11436 / LSU 4)</name>
    <dbReference type="NCBI Taxonomy" id="761193"/>
    <lineage>
        <taxon>Bacteria</taxon>
        <taxon>Pseudomonadati</taxon>
        <taxon>Bacteroidota</taxon>
        <taxon>Cytophagia</taxon>
        <taxon>Cytophagales</taxon>
        <taxon>Spirosomataceae</taxon>
        <taxon>Runella</taxon>
    </lineage>
</organism>
<gene>
    <name evidence="3" type="ordered locus">Runsl_1244</name>
</gene>